<evidence type="ECO:0000313" key="2">
    <source>
        <dbReference type="Proteomes" id="UP001239111"/>
    </source>
</evidence>
<organism evidence="1 2">
    <name type="scientific">Eretmocerus hayati</name>
    <dbReference type="NCBI Taxonomy" id="131215"/>
    <lineage>
        <taxon>Eukaryota</taxon>
        <taxon>Metazoa</taxon>
        <taxon>Ecdysozoa</taxon>
        <taxon>Arthropoda</taxon>
        <taxon>Hexapoda</taxon>
        <taxon>Insecta</taxon>
        <taxon>Pterygota</taxon>
        <taxon>Neoptera</taxon>
        <taxon>Endopterygota</taxon>
        <taxon>Hymenoptera</taxon>
        <taxon>Apocrita</taxon>
        <taxon>Proctotrupomorpha</taxon>
        <taxon>Chalcidoidea</taxon>
        <taxon>Aphelinidae</taxon>
        <taxon>Aphelininae</taxon>
        <taxon>Eretmocerus</taxon>
    </lineage>
</organism>
<sequence length="444" mass="49364">MSDICPYCNKVVVHSEKAVRCPECNSGYHESCSSTDRAGRTENGSFKKCCGKPSSRSTSPSAGAISLSPTANTSKNPDLSAIMKQLKTMEKSLKSDVDRVERSLKSELSDIKQSMSNIESKLKEQSDRISTIEEEVNSLHVKNDTVNVDLNQCKSDILVLQEAVGSLQNKVPTLDTEEIYAEVNDRARRQNNIIIYNVKEPQNENCFNCVSEVLSRIKDLNNPVFSCKRIGVATADKPRPILVTFNKFSDALCVLKNRNKVGKAINIASDQTLNQRQHLSNLRAQLVQHNELHPDEPMTIKYDRNSYNSSSQSGGGVLIAISDEIVASEIDSGIKDVEHLFVEFSYCGQKYILSSSYIPPQSELMKYQRHLEAVSSIVNEFSEHKLILLGDFNLPQVSWMVGDDIDVQFCGHLPSTLRSAALAVSSCFSFLDLTEMFPKHPSKG</sequence>
<name>A0ACC2NGI0_9HYME</name>
<gene>
    <name evidence="1" type="ORF">QAD02_001020</name>
</gene>
<reference evidence="1" key="1">
    <citation type="submission" date="2023-04" db="EMBL/GenBank/DDBJ databases">
        <title>A chromosome-level genome assembly of the parasitoid wasp Eretmocerus hayati.</title>
        <authorList>
            <person name="Zhong Y."/>
            <person name="Liu S."/>
            <person name="Liu Y."/>
        </authorList>
    </citation>
    <scope>NUCLEOTIDE SEQUENCE</scope>
    <source>
        <strain evidence="1">ZJU_SS_LIU_2023</strain>
    </source>
</reference>
<proteinExistence type="predicted"/>
<accession>A0ACC2NGI0</accession>
<protein>
    <submittedName>
        <fullName evidence="1">Uncharacterized protein</fullName>
    </submittedName>
</protein>
<keyword evidence="2" id="KW-1185">Reference proteome</keyword>
<comment type="caution">
    <text evidence="1">The sequence shown here is derived from an EMBL/GenBank/DDBJ whole genome shotgun (WGS) entry which is preliminary data.</text>
</comment>
<evidence type="ECO:0000313" key="1">
    <source>
        <dbReference type="EMBL" id="KAJ8669761.1"/>
    </source>
</evidence>
<dbReference type="EMBL" id="CM056743">
    <property type="protein sequence ID" value="KAJ8669761.1"/>
    <property type="molecule type" value="Genomic_DNA"/>
</dbReference>
<dbReference type="Proteomes" id="UP001239111">
    <property type="component" value="Chromosome 3"/>
</dbReference>